<dbReference type="InterPro" id="IPR013083">
    <property type="entry name" value="Znf_RING/FYVE/PHD"/>
</dbReference>
<dbReference type="FunFam" id="3.40.50.10810:FF:000059">
    <property type="entry name" value="SNF2 family helicase/ATPase, putative"/>
    <property type="match status" value="1"/>
</dbReference>
<dbReference type="InterPro" id="IPR011989">
    <property type="entry name" value="ARM-like"/>
</dbReference>
<evidence type="ECO:0000256" key="11">
    <source>
        <dbReference type="PROSITE-ProRule" id="PRU00175"/>
    </source>
</evidence>
<feature type="region of interest" description="Disordered" evidence="12">
    <location>
        <begin position="778"/>
        <end position="797"/>
    </location>
</feature>
<evidence type="ECO:0000259" key="13">
    <source>
        <dbReference type="PROSITE" id="PS50089"/>
    </source>
</evidence>
<dbReference type="Pfam" id="PF24492">
    <property type="entry name" value="HEAT_ECM29"/>
    <property type="match status" value="1"/>
</dbReference>
<dbReference type="InterPro" id="IPR038718">
    <property type="entry name" value="SNF2-like_sf"/>
</dbReference>
<dbReference type="PANTHER" id="PTHR23346:SF19">
    <property type="entry name" value="PROTEASOME ADAPTER AND SCAFFOLD PROTEIN ECM29"/>
    <property type="match status" value="1"/>
</dbReference>
<dbReference type="InterPro" id="IPR000330">
    <property type="entry name" value="SNF2_N"/>
</dbReference>
<evidence type="ECO:0000256" key="6">
    <source>
        <dbReference type="ARBA" id="ARBA00022771"/>
    </source>
</evidence>
<dbReference type="GO" id="GO:0005634">
    <property type="term" value="C:nucleus"/>
    <property type="evidence" value="ECO:0007669"/>
    <property type="project" value="TreeGrafter"/>
</dbReference>
<evidence type="ECO:0000256" key="1">
    <source>
        <dbReference type="ARBA" id="ARBA00004496"/>
    </source>
</evidence>
<evidence type="ECO:0000256" key="3">
    <source>
        <dbReference type="ARBA" id="ARBA00022723"/>
    </source>
</evidence>
<dbReference type="InterPro" id="IPR014001">
    <property type="entry name" value="Helicase_ATP-bd"/>
</dbReference>
<protein>
    <submittedName>
        <fullName evidence="15">Proteasome stabiliser-domain-containing protein</fullName>
    </submittedName>
</protein>
<dbReference type="GO" id="GO:0008270">
    <property type="term" value="F:zinc ion binding"/>
    <property type="evidence" value="ECO:0007669"/>
    <property type="project" value="UniProtKB-KW"/>
</dbReference>
<dbReference type="EMBL" id="ML741821">
    <property type="protein sequence ID" value="KAE8324158.1"/>
    <property type="molecule type" value="Genomic_DNA"/>
</dbReference>
<dbReference type="InterPro" id="IPR059033">
    <property type="entry name" value="C144_05_dom"/>
</dbReference>
<evidence type="ECO:0000313" key="15">
    <source>
        <dbReference type="EMBL" id="KAE8324158.1"/>
    </source>
</evidence>
<dbReference type="FunFam" id="3.40.50.300:FF:001870">
    <property type="entry name" value="SNF2 family helicase/ATPase, putative"/>
    <property type="match status" value="1"/>
</dbReference>
<dbReference type="Pfam" id="PF13001">
    <property type="entry name" value="ECM29_N"/>
    <property type="match status" value="1"/>
</dbReference>
<dbReference type="Pfam" id="PF00176">
    <property type="entry name" value="SNF2-rel_dom"/>
    <property type="match status" value="1"/>
</dbReference>
<dbReference type="Pfam" id="PF12222">
    <property type="entry name" value="PNGaseA"/>
    <property type="match status" value="1"/>
</dbReference>
<evidence type="ECO:0000313" key="16">
    <source>
        <dbReference type="Proteomes" id="UP000325945"/>
    </source>
</evidence>
<dbReference type="CDD" id="cd18793">
    <property type="entry name" value="SF2_C_SNF"/>
    <property type="match status" value="1"/>
</dbReference>
<evidence type="ECO:0000256" key="2">
    <source>
        <dbReference type="ARBA" id="ARBA00022490"/>
    </source>
</evidence>
<dbReference type="Gene3D" id="3.30.40.10">
    <property type="entry name" value="Zinc/RING finger domain, C3HC4 (zinc finger)"/>
    <property type="match status" value="1"/>
</dbReference>
<dbReference type="InterPro" id="IPR055443">
    <property type="entry name" value="HEAT_ECM29"/>
</dbReference>
<dbReference type="GO" id="GO:0016787">
    <property type="term" value="F:hydrolase activity"/>
    <property type="evidence" value="ECO:0007669"/>
    <property type="project" value="UniProtKB-KW"/>
</dbReference>
<dbReference type="GO" id="GO:0060090">
    <property type="term" value="F:molecular adaptor activity"/>
    <property type="evidence" value="ECO:0007669"/>
    <property type="project" value="InterPro"/>
</dbReference>
<dbReference type="InterPro" id="IPR024372">
    <property type="entry name" value="Ecm29_N"/>
</dbReference>
<keyword evidence="2" id="KW-0963">Cytoplasm</keyword>
<dbReference type="GO" id="GO:0036503">
    <property type="term" value="P:ERAD pathway"/>
    <property type="evidence" value="ECO:0007669"/>
    <property type="project" value="TreeGrafter"/>
</dbReference>
<dbReference type="Gene3D" id="3.40.50.300">
    <property type="entry name" value="P-loop containing nucleotide triphosphate hydrolases"/>
    <property type="match status" value="1"/>
</dbReference>
<dbReference type="PROSITE" id="PS00518">
    <property type="entry name" value="ZF_RING_1"/>
    <property type="match status" value="1"/>
</dbReference>
<name>A0A5N6WU84_9EURO</name>
<dbReference type="Gene3D" id="1.25.10.10">
    <property type="entry name" value="Leucine-rich Repeat Variant"/>
    <property type="match status" value="2"/>
</dbReference>
<keyword evidence="4" id="KW-0677">Repeat</keyword>
<accession>A0A5N6WU84</accession>
<dbReference type="InterPro" id="IPR001650">
    <property type="entry name" value="Helicase_C-like"/>
</dbReference>
<dbReference type="PANTHER" id="PTHR23346">
    <property type="entry name" value="TRANSLATIONAL ACTIVATOR GCN1-RELATED"/>
    <property type="match status" value="1"/>
</dbReference>
<dbReference type="GO" id="GO:0000502">
    <property type="term" value="C:proteasome complex"/>
    <property type="evidence" value="ECO:0007669"/>
    <property type="project" value="UniProtKB-KW"/>
</dbReference>
<evidence type="ECO:0000259" key="14">
    <source>
        <dbReference type="PROSITE" id="PS51194"/>
    </source>
</evidence>
<dbReference type="InterPro" id="IPR017907">
    <property type="entry name" value="Znf_RING_CS"/>
</dbReference>
<feature type="domain" description="RING-type" evidence="13">
    <location>
        <begin position="1165"/>
        <end position="1199"/>
    </location>
</feature>
<dbReference type="SUPFAM" id="SSF57850">
    <property type="entry name" value="RING/U-box"/>
    <property type="match status" value="1"/>
</dbReference>
<dbReference type="Pfam" id="PF25156">
    <property type="entry name" value="PNGase_A_C"/>
    <property type="match status" value="1"/>
</dbReference>
<dbReference type="SMART" id="SM00487">
    <property type="entry name" value="DEXDc"/>
    <property type="match status" value="1"/>
</dbReference>
<dbReference type="InterPro" id="IPR056948">
    <property type="entry name" value="PNGaseA_N"/>
</dbReference>
<dbReference type="Proteomes" id="UP000325945">
    <property type="component" value="Unassembled WGS sequence"/>
</dbReference>
<dbReference type="PROSITE" id="PS51194">
    <property type="entry name" value="HELICASE_CTER"/>
    <property type="match status" value="1"/>
</dbReference>
<dbReference type="InterPro" id="IPR016024">
    <property type="entry name" value="ARM-type_fold"/>
</dbReference>
<dbReference type="GO" id="GO:0005524">
    <property type="term" value="F:ATP binding"/>
    <property type="evidence" value="ECO:0007669"/>
    <property type="project" value="InterPro"/>
</dbReference>
<dbReference type="InterPro" id="IPR027417">
    <property type="entry name" value="P-loop_NTPase"/>
</dbReference>
<keyword evidence="10 15" id="KW-0647">Proteasome</keyword>
<evidence type="ECO:0000256" key="9">
    <source>
        <dbReference type="ARBA" id="ARBA00022840"/>
    </source>
</evidence>
<keyword evidence="16" id="KW-1185">Reference proteome</keyword>
<dbReference type="CDD" id="cd18070">
    <property type="entry name" value="DEXQc_SHPRH"/>
    <property type="match status" value="1"/>
</dbReference>
<reference evidence="16" key="1">
    <citation type="submission" date="2019-04" db="EMBL/GenBank/DDBJ databases">
        <title>Friends and foes A comparative genomics studyof 23 Aspergillus species from section Flavi.</title>
        <authorList>
            <consortium name="DOE Joint Genome Institute"/>
            <person name="Kjaerbolling I."/>
            <person name="Vesth T."/>
            <person name="Frisvad J.C."/>
            <person name="Nybo J.L."/>
            <person name="Theobald S."/>
            <person name="Kildgaard S."/>
            <person name="Isbrandt T."/>
            <person name="Kuo A."/>
            <person name="Sato A."/>
            <person name="Lyhne E.K."/>
            <person name="Kogle M.E."/>
            <person name="Wiebenga A."/>
            <person name="Kun R.S."/>
            <person name="Lubbers R.J."/>
            <person name="Makela M.R."/>
            <person name="Barry K."/>
            <person name="Chovatia M."/>
            <person name="Clum A."/>
            <person name="Daum C."/>
            <person name="Haridas S."/>
            <person name="He G."/>
            <person name="LaButti K."/>
            <person name="Lipzen A."/>
            <person name="Mondo S."/>
            <person name="Riley R."/>
            <person name="Salamov A."/>
            <person name="Simmons B.A."/>
            <person name="Magnuson J.K."/>
            <person name="Henrissat B."/>
            <person name="Mortensen U.H."/>
            <person name="Larsen T.O."/>
            <person name="Devries R.P."/>
            <person name="Grigoriev I.V."/>
            <person name="Machida M."/>
            <person name="Baker S.E."/>
            <person name="Andersen M.R."/>
        </authorList>
    </citation>
    <scope>NUCLEOTIDE SEQUENCE [LARGE SCALE GENOMIC DNA]</scope>
    <source>
        <strain evidence="16">CBS 130017</strain>
    </source>
</reference>
<dbReference type="GO" id="GO:0005737">
    <property type="term" value="C:cytoplasm"/>
    <property type="evidence" value="ECO:0007669"/>
    <property type="project" value="UniProtKB-SubCell"/>
</dbReference>
<dbReference type="Pfam" id="PF26021">
    <property type="entry name" value="Ferritin_C144_05"/>
    <property type="match status" value="1"/>
</dbReference>
<evidence type="ECO:0000256" key="10">
    <source>
        <dbReference type="ARBA" id="ARBA00022942"/>
    </source>
</evidence>
<dbReference type="SUPFAM" id="SSF52540">
    <property type="entry name" value="P-loop containing nucleoside triphosphate hydrolases"/>
    <property type="match status" value="2"/>
</dbReference>
<evidence type="ECO:0000256" key="8">
    <source>
        <dbReference type="ARBA" id="ARBA00022833"/>
    </source>
</evidence>
<keyword evidence="6 11" id="KW-0863">Zinc-finger</keyword>
<keyword evidence="5" id="KW-0547">Nucleotide-binding</keyword>
<dbReference type="Gene3D" id="3.40.50.10810">
    <property type="entry name" value="Tandem AAA-ATPase domain"/>
    <property type="match status" value="1"/>
</dbReference>
<dbReference type="SUPFAM" id="SSF48371">
    <property type="entry name" value="ARM repeat"/>
    <property type="match status" value="1"/>
</dbReference>
<keyword evidence="9" id="KW-0067">ATP-binding</keyword>
<keyword evidence="3" id="KW-0479">Metal-binding</keyword>
<evidence type="ECO:0000256" key="12">
    <source>
        <dbReference type="SAM" id="MobiDB-lite"/>
    </source>
</evidence>
<comment type="subcellular location">
    <subcellularLocation>
        <location evidence="1">Cytoplasm</location>
    </subcellularLocation>
</comment>
<evidence type="ECO:0000256" key="7">
    <source>
        <dbReference type="ARBA" id="ARBA00022801"/>
    </source>
</evidence>
<dbReference type="InterPro" id="IPR001841">
    <property type="entry name" value="Znf_RING"/>
</dbReference>
<sequence>MGELYGYSPFREVQLYVDDILAGIIWPFPVIFTGGVAPGFWRPIVGIDAFDLRQPEIDISPFLSILKDGQPHSFEIKIVGLSVARNGTVTFSNSVGSYWVVTGNIFLYLSDSALDSTSPGTEKPYVDAPTPQFKAMRTLVQNRTGGNDSLAYSVVGERTLSIKSSKFQWSQNLTYSNFGLFSQQGMSQSTNQHTAGRSTIIALGDQTSNEVHFEYPLSVNQTYRPTDAGDSIHAWMSRGLDIKTTGVIGAVPDILITALARRSPKDLDSDAPQNKRRKLTSGIQSLRELNGLSDTRVPRGYIPLARFHLYLDFASASPIQDDPVVPVRDTLKGSLPASFWEFTDADGRVCFASQLFMIVTTDLANWFDGGNHLRGGILAEEMGLGKTVEIISLMCLNRRLLAPEETFPDHRHDGLRPSGATLIITPPAILEQWEQEIKLHAPGLSVFHYTGIQRHQSLSDEELIELLADQDVVLTTYNILAREVHYSGDVPQRNLRHKKRFEPRRTPLVRISWWRVCIDEAQMIESGVSNAARVARLIPRQNAWAVTGTPLRKDISDLLGLLLFLRYEPYCGVIWHRLCGSFRTELASIVRMIALRHSKVHIRNELHIPPQKRIVITVPFTAVEEQRYGQLFEEMCGACGLDLSGAPLNGDWDPDDLSIIERMRSWLIKLRRTCLHPAGKPLRGLGTGTGPLRSVAEVLEVMIDQNDALIHAEERSLLLSQLRRGQLLENAKHRQQALDLWSKSLERANAIVKECRDRLHSEHMERRMGTVSVNRDVTHADTASEDETEEAAKNTRGGARQRLRAALEVQHICVFFTGNAYFQMKTDLKLTRPDSEESRTLEKREVEAYESAKLIRKEMLAEISRKVGHFMKIIRERAQKNRFVNIPQMKPQLWSKGLESHRILDKFEDFCDSMNKHAVQYDEWRQTMIKFLSQSLIDQEDESELEGDEYEKSTKHQDEVYVYMEALRAMFADRHDALTGQKNVLIAHEVKSGIVQAQKGEGPSPTLFLQMMNTRSRIKPDPQLGSLRGIISELRSLATSLEWQASGGNSRARAELELVSLVLQNASQMASEQAKVSTNMEKEVEMFRDTMNNRLEYYRQLQQISDTVAPYDEESAGKPLNEALFSAKLRQEEIIDEKISALRAKHRYLIHLRDESGSDDSSKICVICQSGFEVVCGHKYCKDCLRMWWHQHRTCPTCKKRLKANDFYQITYKPQEFLVQEEKPPAKVEPERRPKNSIYTDISSGTLREIKTVDLDGSFGTKIDTLARHILWLRHHDPGGKSVIFSQYKDFLEVLAIAFHRFKIGFSSVDSKDGISKFKSDPSIECFFLHARAHSSGLNLVNATHVFLCEPLINTAIELQAIARVHRIGQHRPTTVWMYLVSDTVEESIYELSVSRRLAHIVQKEKAEPLCEDVENGRAVTDNITEAAIDSANSLEIRDAALSNLMAGGAFGGELVKKDDLWRCLFGNPTKKEANNFQGGANGEVARFLRGSESLAVRNKVIAVCQHIGNRVQAPSIKLPVAALLKQFKEQKSKLIRHFDLIYIQQGIDRLGANARIEILLPLLQGISEIGTSTDDQAAVVFNLVLRLLPLLKLPPKDSTEDIQLKSRLGLSDKDTEFLSSWFEKLLILFPADKNASACPGLSPADYAFLNKGASLSETWNPSSHGGLNLTETKATALRFLCSRAFTDSERFFPALVASADPNSRLADLGEEILKRFIPALEDTDVVRRLFTLYFGSVEPEGATPARTALQIKILVYLGKSLRAATETANVLRLIEEGLLSDVARSSQGLQASKLRTQIFTFTTWVVRIGSPTDLRQIAPKVIAGLRDFINSQGWPSPGSSGQRLPATDLSLRGLAYESIGILVPKVDFQSQDEQNAISGFELIRWLFISLSSDDSSAQIFVSIEQALGSILNSSVDSWDKEFQESLRPFLLGQMNSLPGEEDPVTGFRVVRRTQYAAVRFANRFLPYSDVVARWIDLMAVACGSERHQEVVEEGKKGLHPYWYRLLNPTKDKVWFTSATADSRSSWFKFPNFPETARFLLGSTASTMVPGLSAAEILSGPYKEAFNYTITFLRNILLWESFSGSNISTEIEQDWDIKLDVLLTSDEQARCAVKRYIQTSDKEAVLLFLTSALSGLGGGAQKGLWQCGENFIGICSLASNDIVEPMVSMVVTLKDSLYSNDQELQNLAARALGILASHPAFSENELRELLSELSVPIGSWKSAIGEVVLKIRGAVLALAYILSRLAFRNVIYKAPETTVKLFITTIFDIIRDARDSLLRRSAQVAIGQLSLAGVLSTTVLSNDEWDTIIDKLKPDAKAESETAIIAIGLLSLSFSKVDHRDPQFTKFLNSLHNLHEIRSPETHFTIGEALSGAAAGWTSKSMATEFDVDEKLPTWQLSDTVLAEMCDKIISDCGASKPSLRKASSIWLLCLVKNCGHLQQMQDRLRKCQRTFTRLLADRDEVVQETGAQGLSLVYDIGDQTLKDDLVRDLVDSFTASGSNLAGGKVSEDTELFEPGALPTGGGSSVNTYKDIMNLASEAGDPTLVYRFMSLASNNALWTNRAAFSKLGISTIFSDSSANGYLAKNPKIYPKLFRYRFDPNPNVQRSMDTIWQALVKDPAAIISDHFDEIMDDLLRSMLAGREWRVRQASCAAIADLIQGRQPEKYFKYMEEIFLKSFRLVDDIKESVRAAALKLCQTITNAVIRTLETSDTETKRAGTMLAGTIPFLLSDKGMESDVQEVQGFAIGALIQIIKKSPGQPLRPFVPRVMEQFLNSLSSLEPQAVNYVHLNADKYGLTGQEIDKMRLSSIRTSPMMEVIERYLIDMLDDTSMKEFAGSLESVLRSAVGLPTKVGCSRVLVLLSMRTVLFRPYADRFIQLLVKYVVDRNDTVSASYCTSIGYLMRLASDDRVLKTIEHAKSLYLTAEDANQRIIAAEILHSTSKLSNDRFMAFAATALPFIFVSKYDTDEHVQEAFEKTWQENVGGNRAVSLYIKEITSLVSDNLDSPRWIVKHTAALGFANGIMALDSELDLATSEYLWPILEKALAGKTWDGKEVVVKAFAKFTSQAKTLWLQKPRIGDTMKTIAIREAKRINPTYRPHAITAFGGIAQALQGLNLMPDAVDIVSRVLSEFDEGEDSMDIDSGSGQKNKQTREDTLVACVKCLLQCINLTCAASAEATNNSVSDIKQLLHETLDSGGRNVQITLYEQLRMFFSRVTTGALKSHDEEPKLRKLQKSLATLAGEMLSRQIDVTAEAIRRERAQAAMSYIMLCRQLDIRLDTDGELCELLKSWRKGERSGPVQQALDQALARLTQ</sequence>
<dbReference type="PROSITE" id="PS50089">
    <property type="entry name" value="ZF_RING_2"/>
    <property type="match status" value="1"/>
</dbReference>
<feature type="domain" description="Helicase C-terminal" evidence="14">
    <location>
        <begin position="1265"/>
        <end position="1418"/>
    </location>
</feature>
<dbReference type="Pfam" id="PF00271">
    <property type="entry name" value="Helicase_C"/>
    <property type="match status" value="1"/>
</dbReference>
<dbReference type="Pfam" id="PF23731">
    <property type="entry name" value="ARM_ECM29_C"/>
    <property type="match status" value="1"/>
</dbReference>
<dbReference type="InterPro" id="IPR049730">
    <property type="entry name" value="SNF2/RAD54-like_C"/>
</dbReference>
<gene>
    <name evidence="15" type="ORF">BDV39DRAFT_195353</name>
</gene>
<keyword evidence="8" id="KW-0862">Zinc</keyword>
<evidence type="ECO:0000256" key="4">
    <source>
        <dbReference type="ARBA" id="ARBA00022737"/>
    </source>
</evidence>
<evidence type="ECO:0000256" key="5">
    <source>
        <dbReference type="ARBA" id="ARBA00022741"/>
    </source>
</evidence>
<proteinExistence type="predicted"/>
<organism evidence="15 16">
    <name type="scientific">Aspergillus sergii</name>
    <dbReference type="NCBI Taxonomy" id="1034303"/>
    <lineage>
        <taxon>Eukaryota</taxon>
        <taxon>Fungi</taxon>
        <taxon>Dikarya</taxon>
        <taxon>Ascomycota</taxon>
        <taxon>Pezizomycotina</taxon>
        <taxon>Eurotiomycetes</taxon>
        <taxon>Eurotiomycetidae</taxon>
        <taxon>Eurotiales</taxon>
        <taxon>Aspergillaceae</taxon>
        <taxon>Aspergillus</taxon>
        <taxon>Aspergillus subgen. Circumdati</taxon>
    </lineage>
</organism>
<keyword evidence="7" id="KW-0378">Hydrolase</keyword>
<dbReference type="GO" id="GO:0043248">
    <property type="term" value="P:proteasome assembly"/>
    <property type="evidence" value="ECO:0007669"/>
    <property type="project" value="InterPro"/>
</dbReference>